<reference evidence="6" key="1">
    <citation type="journal article" date="2014" name="Int. J. Syst. Evol. Microbiol.">
        <title>Complete genome sequence of Corynebacterium casei LMG S-19264T (=DSM 44701T), isolated from a smear-ripened cheese.</title>
        <authorList>
            <consortium name="US DOE Joint Genome Institute (JGI-PGF)"/>
            <person name="Walter F."/>
            <person name="Albersmeier A."/>
            <person name="Kalinowski J."/>
            <person name="Ruckert C."/>
        </authorList>
    </citation>
    <scope>NUCLEOTIDE SEQUENCE</scope>
    <source>
        <strain evidence="6">CGMCC 1.12919</strain>
    </source>
</reference>
<dbReference type="Gene3D" id="1.20.140.10">
    <property type="entry name" value="Butyryl-CoA Dehydrogenase, subunit A, domain 3"/>
    <property type="match status" value="1"/>
</dbReference>
<dbReference type="InterPro" id="IPR013786">
    <property type="entry name" value="AcylCoA_DH/ox_N"/>
</dbReference>
<dbReference type="InterPro" id="IPR036250">
    <property type="entry name" value="AcylCo_DH-like_C"/>
</dbReference>
<accession>A0A916TXS1</accession>
<proteinExistence type="predicted"/>
<keyword evidence="2" id="KW-0560">Oxidoreductase</keyword>
<keyword evidence="1" id="KW-0285">Flavoprotein</keyword>
<dbReference type="Pfam" id="PF02771">
    <property type="entry name" value="Acyl-CoA_dh_N"/>
    <property type="match status" value="1"/>
</dbReference>
<evidence type="ECO:0000259" key="4">
    <source>
        <dbReference type="Pfam" id="PF02771"/>
    </source>
</evidence>
<comment type="caution">
    <text evidence="6">The sequence shown here is derived from an EMBL/GenBank/DDBJ whole genome shotgun (WGS) entry which is preliminary data.</text>
</comment>
<feature type="domain" description="Acyl-CoA dehydrogenase C-terminal" evidence="5">
    <location>
        <begin position="243"/>
        <end position="362"/>
    </location>
</feature>
<dbReference type="PANTHER" id="PTHR43831:SF1">
    <property type="entry name" value="ISOBUTYRYL-COA DEHYDROGENASE, MITOCHONDRIAL"/>
    <property type="match status" value="1"/>
</dbReference>
<dbReference type="InterPro" id="IPR052547">
    <property type="entry name" value="Mito_Isobutyryl-CoADH"/>
</dbReference>
<dbReference type="InterPro" id="IPR046373">
    <property type="entry name" value="Acyl-CoA_Oxase/DH_mid-dom_sf"/>
</dbReference>
<dbReference type="EMBL" id="BMGG01000001">
    <property type="protein sequence ID" value="GGC49439.1"/>
    <property type="molecule type" value="Genomic_DNA"/>
</dbReference>
<reference evidence="6" key="2">
    <citation type="submission" date="2020-09" db="EMBL/GenBank/DDBJ databases">
        <authorList>
            <person name="Sun Q."/>
            <person name="Zhou Y."/>
        </authorList>
    </citation>
    <scope>NUCLEOTIDE SEQUENCE</scope>
    <source>
        <strain evidence="6">CGMCC 1.12919</strain>
    </source>
</reference>
<name>A0A916TXS1_9HYPH</name>
<feature type="domain" description="Acyl-CoA dehydrogenase/oxidase N-terminal" evidence="4">
    <location>
        <begin position="14"/>
        <end position="84"/>
    </location>
</feature>
<evidence type="ECO:0000313" key="6">
    <source>
        <dbReference type="EMBL" id="GGC49439.1"/>
    </source>
</evidence>
<gene>
    <name evidence="6" type="primary">acd</name>
    <name evidence="6" type="ORF">GCM10010994_05760</name>
</gene>
<keyword evidence="7" id="KW-1185">Reference proteome</keyword>
<dbReference type="InterPro" id="IPR009100">
    <property type="entry name" value="AcylCoA_DH/oxidase_NM_dom_sf"/>
</dbReference>
<dbReference type="InterPro" id="IPR037069">
    <property type="entry name" value="AcylCoA_DH/ox_N_sf"/>
</dbReference>
<dbReference type="CDD" id="cd00567">
    <property type="entry name" value="ACAD"/>
    <property type="match status" value="1"/>
</dbReference>
<dbReference type="Pfam" id="PF02770">
    <property type="entry name" value="Acyl-CoA_dh_M"/>
    <property type="match status" value="1"/>
</dbReference>
<dbReference type="Gene3D" id="2.40.110.10">
    <property type="entry name" value="Butyryl-CoA Dehydrogenase, subunit A, domain 2"/>
    <property type="match status" value="1"/>
</dbReference>
<dbReference type="PIRSF" id="PIRSF016578">
    <property type="entry name" value="HsaA"/>
    <property type="match status" value="1"/>
</dbReference>
<sequence length="379" mass="40200">MNKPVASLVSVDALAAEFAGAAAQHDREGSFPIGHVDRLWEAGLLTLATPKAFGGRGAGLAEASAVIGRIARGCPATALVLSMQYLQHSRLAAPDWPRHLAVRVAGDALAGPALINALRVEPELGSPARGGLPQTTARRDGERWLISGHKIYATGIPVLRWLAVWARTDEAEPRVGTFLVPADAPGIRTVESWDHLGLRASGSHDVVLDEVAVPLDHAVDVRRPQDWLAPEPEAQAWSAAMLASLYDGVALAARDWFVDFAKTRTPAGLGAPLATLPRFQDAIGEIERLLAVNERLIRSLAQDVDRGARLAGVDSGIVKMTVCANAIAAVEQAVVLAGNPGLARANPLERHLRDVLCARIHTPQDDSVRTAAGRRALGL</sequence>
<evidence type="ECO:0000259" key="5">
    <source>
        <dbReference type="Pfam" id="PF08028"/>
    </source>
</evidence>
<dbReference type="AlphaFoldDB" id="A0A916TXS1"/>
<evidence type="ECO:0000256" key="2">
    <source>
        <dbReference type="ARBA" id="ARBA00023002"/>
    </source>
</evidence>
<dbReference type="GO" id="GO:0016627">
    <property type="term" value="F:oxidoreductase activity, acting on the CH-CH group of donors"/>
    <property type="evidence" value="ECO:0007669"/>
    <property type="project" value="InterPro"/>
</dbReference>
<organism evidence="6 7">
    <name type="scientific">Chelatococcus reniformis</name>
    <dbReference type="NCBI Taxonomy" id="1494448"/>
    <lineage>
        <taxon>Bacteria</taxon>
        <taxon>Pseudomonadati</taxon>
        <taxon>Pseudomonadota</taxon>
        <taxon>Alphaproteobacteria</taxon>
        <taxon>Hyphomicrobiales</taxon>
        <taxon>Chelatococcaceae</taxon>
        <taxon>Chelatococcus</taxon>
    </lineage>
</organism>
<dbReference type="InterPro" id="IPR006091">
    <property type="entry name" value="Acyl-CoA_Oxase/DH_mid-dom"/>
</dbReference>
<feature type="domain" description="Acyl-CoA oxidase/dehydrogenase middle" evidence="3">
    <location>
        <begin position="121"/>
        <end position="211"/>
    </location>
</feature>
<protein>
    <submittedName>
        <fullName evidence="6">Acyl-CoA dehydrogenase</fullName>
    </submittedName>
</protein>
<dbReference type="SUPFAM" id="SSF56645">
    <property type="entry name" value="Acyl-CoA dehydrogenase NM domain-like"/>
    <property type="match status" value="1"/>
</dbReference>
<evidence type="ECO:0000259" key="3">
    <source>
        <dbReference type="Pfam" id="PF02770"/>
    </source>
</evidence>
<dbReference type="Gene3D" id="1.10.540.10">
    <property type="entry name" value="Acyl-CoA dehydrogenase/oxidase, N-terminal domain"/>
    <property type="match status" value="1"/>
</dbReference>
<dbReference type="RefSeq" id="WP_188607591.1">
    <property type="nucleotide sequence ID" value="NZ_BMGG01000001.1"/>
</dbReference>
<dbReference type="SUPFAM" id="SSF47203">
    <property type="entry name" value="Acyl-CoA dehydrogenase C-terminal domain-like"/>
    <property type="match status" value="1"/>
</dbReference>
<evidence type="ECO:0000256" key="1">
    <source>
        <dbReference type="ARBA" id="ARBA00022630"/>
    </source>
</evidence>
<dbReference type="GO" id="GO:0050660">
    <property type="term" value="F:flavin adenine dinucleotide binding"/>
    <property type="evidence" value="ECO:0007669"/>
    <property type="project" value="InterPro"/>
</dbReference>
<dbReference type="Pfam" id="PF08028">
    <property type="entry name" value="Acyl-CoA_dh_2"/>
    <property type="match status" value="1"/>
</dbReference>
<evidence type="ECO:0000313" key="7">
    <source>
        <dbReference type="Proteomes" id="UP000637002"/>
    </source>
</evidence>
<dbReference type="PANTHER" id="PTHR43831">
    <property type="entry name" value="ISOBUTYRYL-COA DEHYDROGENASE"/>
    <property type="match status" value="1"/>
</dbReference>
<dbReference type="InterPro" id="IPR013107">
    <property type="entry name" value="Acyl-CoA_DH_C"/>
</dbReference>
<dbReference type="Proteomes" id="UP000637002">
    <property type="component" value="Unassembled WGS sequence"/>
</dbReference>